<reference evidence="1 2" key="1">
    <citation type="submission" date="2013-05" db="EMBL/GenBank/DDBJ databases">
        <title>The Genome Sequence of Actinomyces europaeus ACS-120-V-COL10B.</title>
        <authorList>
            <consortium name="The Broad Institute Genomics Platform"/>
            <person name="Earl A."/>
            <person name="Ward D."/>
            <person name="Feldgarden M."/>
            <person name="Gevers D."/>
            <person name="Saerens B."/>
            <person name="Vaneechoutte M."/>
            <person name="Walker B."/>
            <person name="Young S."/>
            <person name="Zeng Q."/>
            <person name="Gargeya S."/>
            <person name="Fitzgerald M."/>
            <person name="Haas B."/>
            <person name="Abouelleil A."/>
            <person name="Allen A.W."/>
            <person name="Alvarado L."/>
            <person name="Arachchi H.M."/>
            <person name="Berlin A.M."/>
            <person name="Chapman S.B."/>
            <person name="Gainer-Dewar J."/>
            <person name="Goldberg J."/>
            <person name="Griggs A."/>
            <person name="Gujja S."/>
            <person name="Hansen M."/>
            <person name="Howarth C."/>
            <person name="Imamovic A."/>
            <person name="Ireland A."/>
            <person name="Larimer J."/>
            <person name="McCowan C."/>
            <person name="Murphy C."/>
            <person name="Pearson M."/>
            <person name="Poon T.W."/>
            <person name="Priest M."/>
            <person name="Roberts A."/>
            <person name="Saif S."/>
            <person name="Shea T."/>
            <person name="Sisk P."/>
            <person name="Sykes S."/>
            <person name="Wortman J."/>
            <person name="Nusbaum C."/>
            <person name="Birren B."/>
        </authorList>
    </citation>
    <scope>NUCLEOTIDE SEQUENCE [LARGE SCALE GENOMIC DNA]</scope>
    <source>
        <strain evidence="1 2">ACS-120-V-Col10b</strain>
    </source>
</reference>
<dbReference type="Proteomes" id="UP000014387">
    <property type="component" value="Unassembled WGS sequence"/>
</dbReference>
<evidence type="ECO:0008006" key="3">
    <source>
        <dbReference type="Google" id="ProtNLM"/>
    </source>
</evidence>
<dbReference type="RefSeq" id="WP_016443446.1">
    <property type="nucleotide sequence ID" value="NZ_KE150266.1"/>
</dbReference>
<organism evidence="1 2">
    <name type="scientific">Gleimia europaea ACS-120-V-Col10b</name>
    <dbReference type="NCBI Taxonomy" id="883069"/>
    <lineage>
        <taxon>Bacteria</taxon>
        <taxon>Bacillati</taxon>
        <taxon>Actinomycetota</taxon>
        <taxon>Actinomycetes</taxon>
        <taxon>Actinomycetales</taxon>
        <taxon>Actinomycetaceae</taxon>
        <taxon>Gleimia</taxon>
    </lineage>
</organism>
<accession>A0A9W5VVZ1</accession>
<dbReference type="InterPro" id="IPR003772">
    <property type="entry name" value="YceD"/>
</dbReference>
<dbReference type="AlphaFoldDB" id="A0A9W5VVZ1"/>
<comment type="caution">
    <text evidence="1">The sequence shown here is derived from an EMBL/GenBank/DDBJ whole genome shotgun (WGS) entry which is preliminary data.</text>
</comment>
<proteinExistence type="predicted"/>
<name>A0A9W5VVZ1_9ACTO</name>
<keyword evidence="2" id="KW-1185">Reference proteome</keyword>
<gene>
    <name evidence="1" type="ORF">HMPREF9238_00071</name>
</gene>
<evidence type="ECO:0000313" key="2">
    <source>
        <dbReference type="Proteomes" id="UP000014387"/>
    </source>
</evidence>
<dbReference type="EMBL" id="AGWN01000001">
    <property type="protein sequence ID" value="EPD30334.1"/>
    <property type="molecule type" value="Genomic_DNA"/>
</dbReference>
<evidence type="ECO:0000313" key="1">
    <source>
        <dbReference type="EMBL" id="EPD30334.1"/>
    </source>
</evidence>
<sequence>MADRQFNGAILDIRTLPAEPDQERSFHLDMEAPDDLGTVVMEVVPGSVVSVDITVRSLVEGVLFAGRAVSQVRSECVRCLEPIESVETTEVSQMFFTPEAIARMREEHGEEGVEDLDVLDDDEIALEPIFRDAIVTSFPFQPLCKPDCRGLCDVCGKKWEDLPSNHMHEVIDPRFAKLAALLEQDDK</sequence>
<dbReference type="OrthoDB" id="9790372at2"/>
<protein>
    <recommendedName>
        <fullName evidence="3">DUF177 domain-containing protein</fullName>
    </recommendedName>
</protein>
<dbReference type="Pfam" id="PF02620">
    <property type="entry name" value="YceD"/>
    <property type="match status" value="1"/>
</dbReference>